<dbReference type="InterPro" id="IPR012944">
    <property type="entry name" value="SusD_RagB_dom"/>
</dbReference>
<sequence>MKLFTNKMGILSIALAMTVSSCNKEFLSAVPELDLSDATVFNTPARVLSQVNGLYGSAKNGSLFGGRYLIYNDIRGEDWVNRTTNSVTGYSTYQGNQDPSDSYLANFWVQGYLTINRTNLFLEGLAANPNAVSSTLAANYRGEAKFLRALTYFSLVQYFAKPYILDKGASAGLPLRLKGSVSSADNDMPRSTVAQVYAQVLSDLNDAENELPDSYGTALLNTTRAHKNTAIALKTRVKLAMGDYAGVIADANKIVSATSPFKSSTRVAHALQADVSAVFKAPYTTTESIFSFPMDATNAPGTQNQLGYYFNAGNVEYYLNTGTIGIYNNPQFAATDDRKTKLTVATTAVAKFPSSTKFSGVSPYVDFVPNIRYAEVLLNLAEAEAETGNLSRAAALLKAVHGRSDAAYVFAALDTKADVIKAILTERRIEFLAEGFRANDVTRRGEPMVSFGAGATIQPSDPRYIYGIPLAEVQTNPSIGK</sequence>
<dbReference type="InterPro" id="IPR033985">
    <property type="entry name" value="SusD-like_N"/>
</dbReference>
<comment type="caution">
    <text evidence="8">The sequence shown here is derived from an EMBL/GenBank/DDBJ whole genome shotgun (WGS) entry which is preliminary data.</text>
</comment>
<keyword evidence="3" id="KW-0732">Signal</keyword>
<evidence type="ECO:0000256" key="2">
    <source>
        <dbReference type="ARBA" id="ARBA00006275"/>
    </source>
</evidence>
<dbReference type="Gene3D" id="1.25.40.390">
    <property type="match status" value="1"/>
</dbReference>
<feature type="domain" description="SusD-like N-terminal" evidence="7">
    <location>
        <begin position="81"/>
        <end position="239"/>
    </location>
</feature>
<feature type="domain" description="RagB/SusD" evidence="6">
    <location>
        <begin position="345"/>
        <end position="443"/>
    </location>
</feature>
<dbReference type="CDD" id="cd08977">
    <property type="entry name" value="SusD"/>
    <property type="match status" value="1"/>
</dbReference>
<dbReference type="PROSITE" id="PS51257">
    <property type="entry name" value="PROKAR_LIPOPROTEIN"/>
    <property type="match status" value="1"/>
</dbReference>
<evidence type="ECO:0000256" key="5">
    <source>
        <dbReference type="ARBA" id="ARBA00023237"/>
    </source>
</evidence>
<evidence type="ECO:0000313" key="9">
    <source>
        <dbReference type="Proteomes" id="UP001249959"/>
    </source>
</evidence>
<accession>A0ABU3TP78</accession>
<proteinExistence type="inferred from homology"/>
<dbReference type="Proteomes" id="UP001249959">
    <property type="component" value="Unassembled WGS sequence"/>
</dbReference>
<evidence type="ECO:0000256" key="1">
    <source>
        <dbReference type="ARBA" id="ARBA00004442"/>
    </source>
</evidence>
<protein>
    <submittedName>
        <fullName evidence="8">RagB/SusD family nutrient uptake outer membrane protein</fullName>
    </submittedName>
</protein>
<evidence type="ECO:0000256" key="4">
    <source>
        <dbReference type="ARBA" id="ARBA00023136"/>
    </source>
</evidence>
<keyword evidence="4" id="KW-0472">Membrane</keyword>
<organism evidence="8 9">
    <name type="scientific">Aquirufa regiilacus</name>
    <dbReference type="NCBI Taxonomy" id="3024868"/>
    <lineage>
        <taxon>Bacteria</taxon>
        <taxon>Pseudomonadati</taxon>
        <taxon>Bacteroidota</taxon>
        <taxon>Cytophagia</taxon>
        <taxon>Cytophagales</taxon>
        <taxon>Flectobacillaceae</taxon>
        <taxon>Aquirufa</taxon>
    </lineage>
</organism>
<dbReference type="SUPFAM" id="SSF48452">
    <property type="entry name" value="TPR-like"/>
    <property type="match status" value="1"/>
</dbReference>
<dbReference type="RefSeq" id="WP_315575931.1">
    <property type="nucleotide sequence ID" value="NZ_JARDXH010000003.1"/>
</dbReference>
<keyword evidence="9" id="KW-1185">Reference proteome</keyword>
<evidence type="ECO:0000259" key="6">
    <source>
        <dbReference type="Pfam" id="PF07980"/>
    </source>
</evidence>
<dbReference type="Pfam" id="PF07980">
    <property type="entry name" value="SusD_RagB"/>
    <property type="match status" value="1"/>
</dbReference>
<gene>
    <name evidence="8" type="ORF">PQG45_01340</name>
</gene>
<dbReference type="EMBL" id="JAVNWW010000001">
    <property type="protein sequence ID" value="MDU0807673.1"/>
    <property type="molecule type" value="Genomic_DNA"/>
</dbReference>
<evidence type="ECO:0000259" key="7">
    <source>
        <dbReference type="Pfam" id="PF14322"/>
    </source>
</evidence>
<name>A0ABU3TP78_9BACT</name>
<reference evidence="8 9" key="1">
    <citation type="submission" date="2023-09" db="EMBL/GenBank/DDBJ databases">
        <title>Aquirufa genomes.</title>
        <authorList>
            <person name="Pitt A."/>
        </authorList>
    </citation>
    <scope>NUCLEOTIDE SEQUENCE [LARGE SCALE GENOMIC DNA]</scope>
    <source>
        <strain evidence="8 9">LEOWEIH-7C</strain>
    </source>
</reference>
<evidence type="ECO:0000313" key="8">
    <source>
        <dbReference type="EMBL" id="MDU0807673.1"/>
    </source>
</evidence>
<comment type="similarity">
    <text evidence="2">Belongs to the SusD family.</text>
</comment>
<evidence type="ECO:0000256" key="3">
    <source>
        <dbReference type="ARBA" id="ARBA00022729"/>
    </source>
</evidence>
<keyword evidence="5" id="KW-0998">Cell outer membrane</keyword>
<dbReference type="InterPro" id="IPR011990">
    <property type="entry name" value="TPR-like_helical_dom_sf"/>
</dbReference>
<dbReference type="Pfam" id="PF14322">
    <property type="entry name" value="SusD-like_3"/>
    <property type="match status" value="1"/>
</dbReference>
<comment type="subcellular location">
    <subcellularLocation>
        <location evidence="1">Cell outer membrane</location>
    </subcellularLocation>
</comment>